<feature type="transmembrane region" description="Helical" evidence="1">
    <location>
        <begin position="35"/>
        <end position="53"/>
    </location>
</feature>
<keyword evidence="1" id="KW-0812">Transmembrane</keyword>
<dbReference type="EMBL" id="BDDD01001034">
    <property type="protein sequence ID" value="GAV72686.1"/>
    <property type="molecule type" value="Genomic_DNA"/>
</dbReference>
<dbReference type="AlphaFoldDB" id="A0A1Q3BXH5"/>
<dbReference type="Proteomes" id="UP000187406">
    <property type="component" value="Unassembled WGS sequence"/>
</dbReference>
<dbReference type="InParanoid" id="A0A1Q3BXH5"/>
<keyword evidence="1" id="KW-1133">Transmembrane helix</keyword>
<accession>A0A1Q3BXH5</accession>
<evidence type="ECO:0000313" key="2">
    <source>
        <dbReference type="EMBL" id="GAV72686.1"/>
    </source>
</evidence>
<dbReference type="PANTHER" id="PTHR35631:SF15">
    <property type="entry name" value="OS08G0114175 PROTEIN"/>
    <property type="match status" value="1"/>
</dbReference>
<proteinExistence type="predicted"/>
<keyword evidence="3" id="KW-1185">Reference proteome</keyword>
<feature type="non-terminal residue" evidence="2">
    <location>
        <position position="64"/>
    </location>
</feature>
<sequence>QFIPFSAFWLRSSVVSVLISLISDMWIIDSHDIKLMFLGLLPGFLSVVRVLHYCTGLAQPTKTI</sequence>
<feature type="transmembrane region" description="Helical" evidence="1">
    <location>
        <begin position="6"/>
        <end position="28"/>
    </location>
</feature>
<evidence type="ECO:0000256" key="1">
    <source>
        <dbReference type="SAM" id="Phobius"/>
    </source>
</evidence>
<feature type="non-terminal residue" evidence="2">
    <location>
        <position position="1"/>
    </location>
</feature>
<dbReference type="PANTHER" id="PTHR35631">
    <property type="entry name" value="OS08G0114150 PROTEIN"/>
    <property type="match status" value="1"/>
</dbReference>
<protein>
    <submittedName>
        <fullName evidence="2">Uncharacterized protein</fullName>
    </submittedName>
</protein>
<comment type="caution">
    <text evidence="2">The sequence shown here is derived from an EMBL/GenBank/DDBJ whole genome shotgun (WGS) entry which is preliminary data.</text>
</comment>
<gene>
    <name evidence="2" type="ORF">CFOL_v3_16174</name>
</gene>
<organism evidence="2 3">
    <name type="scientific">Cephalotus follicularis</name>
    <name type="common">Albany pitcher plant</name>
    <dbReference type="NCBI Taxonomy" id="3775"/>
    <lineage>
        <taxon>Eukaryota</taxon>
        <taxon>Viridiplantae</taxon>
        <taxon>Streptophyta</taxon>
        <taxon>Embryophyta</taxon>
        <taxon>Tracheophyta</taxon>
        <taxon>Spermatophyta</taxon>
        <taxon>Magnoliopsida</taxon>
        <taxon>eudicotyledons</taxon>
        <taxon>Gunneridae</taxon>
        <taxon>Pentapetalae</taxon>
        <taxon>rosids</taxon>
        <taxon>fabids</taxon>
        <taxon>Oxalidales</taxon>
        <taxon>Cephalotaceae</taxon>
        <taxon>Cephalotus</taxon>
    </lineage>
</organism>
<name>A0A1Q3BXH5_CEPFO</name>
<reference evidence="3" key="1">
    <citation type="submission" date="2016-04" db="EMBL/GenBank/DDBJ databases">
        <title>Cephalotus genome sequencing.</title>
        <authorList>
            <person name="Fukushima K."/>
            <person name="Hasebe M."/>
            <person name="Fang X."/>
        </authorList>
    </citation>
    <scope>NUCLEOTIDE SEQUENCE [LARGE SCALE GENOMIC DNA]</scope>
    <source>
        <strain evidence="3">cv. St1</strain>
    </source>
</reference>
<evidence type="ECO:0000313" key="3">
    <source>
        <dbReference type="Proteomes" id="UP000187406"/>
    </source>
</evidence>
<keyword evidence="1" id="KW-0472">Membrane</keyword>